<dbReference type="Pfam" id="PF01546">
    <property type="entry name" value="Peptidase_M20"/>
    <property type="match status" value="1"/>
</dbReference>
<dbReference type="EMBL" id="QGDQ01000039">
    <property type="protein sequence ID" value="PWJ47291.1"/>
    <property type="molecule type" value="Genomic_DNA"/>
</dbReference>
<dbReference type="Gene3D" id="3.40.630.10">
    <property type="entry name" value="Zn peptidases"/>
    <property type="match status" value="1"/>
</dbReference>
<proteinExistence type="predicted"/>
<keyword evidence="1" id="KW-0479">Metal-binding</keyword>
<feature type="binding site" evidence="1">
    <location>
        <position position="177"/>
    </location>
    <ligand>
        <name>Mn(2+)</name>
        <dbReference type="ChEBI" id="CHEBI:29035"/>
        <label>2</label>
    </ligand>
</feature>
<dbReference type="SUPFAM" id="SSF53187">
    <property type="entry name" value="Zn-dependent exopeptidases"/>
    <property type="match status" value="1"/>
</dbReference>
<dbReference type="InterPro" id="IPR017439">
    <property type="entry name" value="Amidohydrolase"/>
</dbReference>
<keyword evidence="2" id="KW-0378">Hydrolase</keyword>
<dbReference type="GO" id="GO:0016787">
    <property type="term" value="F:hydrolase activity"/>
    <property type="evidence" value="ECO:0007669"/>
    <property type="project" value="UniProtKB-KW"/>
</dbReference>
<dbReference type="SUPFAM" id="SSF55031">
    <property type="entry name" value="Bacterial exopeptidase dimerisation domain"/>
    <property type="match status" value="1"/>
</dbReference>
<feature type="binding site" evidence="1">
    <location>
        <position position="375"/>
    </location>
    <ligand>
        <name>Mn(2+)</name>
        <dbReference type="ChEBI" id="CHEBI:29035"/>
        <label>2</label>
    </ligand>
</feature>
<keyword evidence="1" id="KW-0464">Manganese</keyword>
<dbReference type="NCBIfam" id="TIGR01891">
    <property type="entry name" value="amidohydrolases"/>
    <property type="match status" value="1"/>
</dbReference>
<accession>A0A315ZNY5</accession>
<gene>
    <name evidence="2" type="ORF">BXY45_13922</name>
</gene>
<dbReference type="RefSeq" id="WP_211319800.1">
    <property type="nucleotide sequence ID" value="NZ_QGDQ01000039.1"/>
</dbReference>
<feature type="binding site" evidence="1">
    <location>
        <position position="152"/>
    </location>
    <ligand>
        <name>Mn(2+)</name>
        <dbReference type="ChEBI" id="CHEBI:29035"/>
        <label>2</label>
    </ligand>
</feature>
<organism evidence="2 3">
    <name type="scientific">Quadrisphaera granulorum</name>
    <dbReference type="NCBI Taxonomy" id="317664"/>
    <lineage>
        <taxon>Bacteria</taxon>
        <taxon>Bacillati</taxon>
        <taxon>Actinomycetota</taxon>
        <taxon>Actinomycetes</taxon>
        <taxon>Kineosporiales</taxon>
        <taxon>Kineosporiaceae</taxon>
        <taxon>Quadrisphaera</taxon>
    </lineage>
</organism>
<evidence type="ECO:0000313" key="2">
    <source>
        <dbReference type="EMBL" id="PWJ47291.1"/>
    </source>
</evidence>
<comment type="cofactor">
    <cofactor evidence="1">
        <name>Mn(2+)</name>
        <dbReference type="ChEBI" id="CHEBI:29035"/>
    </cofactor>
    <text evidence="1">The Mn(2+) ion enhances activity.</text>
</comment>
<dbReference type="Proteomes" id="UP000245469">
    <property type="component" value="Unassembled WGS sequence"/>
</dbReference>
<feature type="binding site" evidence="1">
    <location>
        <position position="116"/>
    </location>
    <ligand>
        <name>Mn(2+)</name>
        <dbReference type="ChEBI" id="CHEBI:29035"/>
        <label>2</label>
    </ligand>
</feature>
<dbReference type="PANTHER" id="PTHR11014:SF63">
    <property type="entry name" value="METALLOPEPTIDASE, PUTATIVE (AFU_ORTHOLOGUE AFUA_6G09600)-RELATED"/>
    <property type="match status" value="1"/>
</dbReference>
<evidence type="ECO:0000256" key="1">
    <source>
        <dbReference type="PIRSR" id="PIRSR005962-1"/>
    </source>
</evidence>
<dbReference type="PANTHER" id="PTHR11014">
    <property type="entry name" value="PEPTIDASE M20 FAMILY MEMBER"/>
    <property type="match status" value="1"/>
</dbReference>
<evidence type="ECO:0000313" key="3">
    <source>
        <dbReference type="Proteomes" id="UP000245469"/>
    </source>
</evidence>
<feature type="binding site" evidence="1">
    <location>
        <position position="114"/>
    </location>
    <ligand>
        <name>Mn(2+)</name>
        <dbReference type="ChEBI" id="CHEBI:29035"/>
        <label>2</label>
    </ligand>
</feature>
<protein>
    <submittedName>
        <fullName evidence="2">Amidohydrolase</fullName>
    </submittedName>
</protein>
<dbReference type="AlphaFoldDB" id="A0A315ZNY5"/>
<dbReference type="GO" id="GO:0046872">
    <property type="term" value="F:metal ion binding"/>
    <property type="evidence" value="ECO:0007669"/>
    <property type="project" value="UniProtKB-KW"/>
</dbReference>
<reference evidence="2 3" key="1">
    <citation type="submission" date="2018-03" db="EMBL/GenBank/DDBJ databases">
        <title>Genomic Encyclopedia of Archaeal and Bacterial Type Strains, Phase II (KMG-II): from individual species to whole genera.</title>
        <authorList>
            <person name="Goeker M."/>
        </authorList>
    </citation>
    <scope>NUCLEOTIDE SEQUENCE [LARGE SCALE GENOMIC DNA]</scope>
    <source>
        <strain evidence="2 3">DSM 44889</strain>
    </source>
</reference>
<comment type="caution">
    <text evidence="2">The sequence shown here is derived from an EMBL/GenBank/DDBJ whole genome shotgun (WGS) entry which is preliminary data.</text>
</comment>
<dbReference type="Gene3D" id="3.30.70.360">
    <property type="match status" value="1"/>
</dbReference>
<dbReference type="InterPro" id="IPR036264">
    <property type="entry name" value="Bact_exopeptidase_dim_dom"/>
</dbReference>
<dbReference type="PIRSF" id="PIRSF005962">
    <property type="entry name" value="Pept_M20D_amidohydro"/>
    <property type="match status" value="1"/>
</dbReference>
<dbReference type="InterPro" id="IPR002933">
    <property type="entry name" value="Peptidase_M20"/>
</dbReference>
<keyword evidence="3" id="KW-1185">Reference proteome</keyword>
<name>A0A315ZNY5_9ACTN</name>
<sequence length="406" mass="42616">MTYHVRRSPERAATRPRSLTELLTPRLEALVAFRRDIHAHPETSHAEHRTTARVVEQLRAAGLEPRLLPGTGLVCDVGAGARTVALRADLDALPLADETSSPWASTVPGVAHACGHDVHTAVVLGAGLVLADLARAGQLPGRVRLVFQPAEEVTPGGALGVVAAGALEGVERIFAVHCDPHTDVGRVGLRVGAITSAFDQVKVELHGSGGHTSRPHLTGDLVFALAKVVTEVPAVMSRRLDPRAGVSLVWGRISAGGAANAIPRVGVAEGTLRCVRQDAWKDAGDLLPQVVREVVAPYGLRAEVDLQRGVPPVVNEAVSTGLLQRAAEDQLGEGAAVPTDQSLGGEDFAWYLQHTAGAMARLGTRTPGGPTHDLHRGDFEADERAIAHGARLLASAAIESLRLPPV</sequence>